<evidence type="ECO:0000256" key="1">
    <source>
        <dbReference type="SAM" id="SignalP"/>
    </source>
</evidence>
<evidence type="ECO:0000313" key="2">
    <source>
        <dbReference type="EMBL" id="TDG21882.1"/>
    </source>
</evidence>
<dbReference type="AlphaFoldDB" id="A0A4R5M7Y4"/>
<accession>A0A4R5M7Y4</accession>
<keyword evidence="3" id="KW-1185">Reference proteome</keyword>
<dbReference type="InterPro" id="IPR025421">
    <property type="entry name" value="DUF4148"/>
</dbReference>
<gene>
    <name evidence="2" type="ORF">EYW47_20420</name>
</gene>
<organism evidence="2 3">
    <name type="scientific">Paraburkholderia silviterrae</name>
    <dbReference type="NCBI Taxonomy" id="2528715"/>
    <lineage>
        <taxon>Bacteria</taxon>
        <taxon>Pseudomonadati</taxon>
        <taxon>Pseudomonadota</taxon>
        <taxon>Betaproteobacteria</taxon>
        <taxon>Burkholderiales</taxon>
        <taxon>Burkholderiaceae</taxon>
        <taxon>Paraburkholderia</taxon>
    </lineage>
</organism>
<feature type="signal peptide" evidence="1">
    <location>
        <begin position="1"/>
        <end position="20"/>
    </location>
</feature>
<comment type="caution">
    <text evidence="2">The sequence shown here is derived from an EMBL/GenBank/DDBJ whole genome shotgun (WGS) entry which is preliminary data.</text>
</comment>
<dbReference type="Pfam" id="PF13663">
    <property type="entry name" value="DUF4148"/>
    <property type="match status" value="1"/>
</dbReference>
<evidence type="ECO:0000313" key="3">
    <source>
        <dbReference type="Proteomes" id="UP000295722"/>
    </source>
</evidence>
<feature type="chain" id="PRO_5020903297" evidence="1">
    <location>
        <begin position="21"/>
        <end position="78"/>
    </location>
</feature>
<dbReference type="OrthoDB" id="9113872at2"/>
<proteinExistence type="predicted"/>
<reference evidence="2 3" key="1">
    <citation type="submission" date="2019-03" db="EMBL/GenBank/DDBJ databases">
        <title>Paraburkholderia sp. 4M-K11, isolated from subtropical forest soil.</title>
        <authorList>
            <person name="Gao Z.-H."/>
            <person name="Qiu L.-H."/>
        </authorList>
    </citation>
    <scope>NUCLEOTIDE SEQUENCE [LARGE SCALE GENOMIC DNA]</scope>
    <source>
        <strain evidence="2 3">4M-K11</strain>
    </source>
</reference>
<sequence>METISLRLHFLSLLPVASFAQSNGPVTRAQVRTELVQLGKAGYHVGDGKHTTYPREIQAAEGRWPSSKSLKTVAMAVL</sequence>
<keyword evidence="1" id="KW-0732">Signal</keyword>
<name>A0A4R5M7Y4_9BURK</name>
<dbReference type="Proteomes" id="UP000295722">
    <property type="component" value="Unassembled WGS sequence"/>
</dbReference>
<dbReference type="EMBL" id="SMRP01000010">
    <property type="protein sequence ID" value="TDG21882.1"/>
    <property type="molecule type" value="Genomic_DNA"/>
</dbReference>
<protein>
    <submittedName>
        <fullName evidence="2">DUF4148 domain-containing protein</fullName>
    </submittedName>
</protein>